<dbReference type="Pfam" id="PF02775">
    <property type="entry name" value="TPP_enzyme_C"/>
    <property type="match status" value="1"/>
</dbReference>
<reference evidence="3 4" key="1">
    <citation type="submission" date="2017-09" db="EMBL/GenBank/DDBJ databases">
        <title>Depth-based differentiation of microbial function through sediment-hosted aquifers and enrichment of novel symbionts in the deep terrestrial subsurface.</title>
        <authorList>
            <person name="Probst A.J."/>
            <person name="Ladd B."/>
            <person name="Jarett J.K."/>
            <person name="Geller-Mcgrath D.E."/>
            <person name="Sieber C.M."/>
            <person name="Emerson J.B."/>
            <person name="Anantharaman K."/>
            <person name="Thomas B.C."/>
            <person name="Malmstrom R."/>
            <person name="Stieglmeier M."/>
            <person name="Klingl A."/>
            <person name="Woyke T."/>
            <person name="Ryan C.M."/>
            <person name="Banfield J.F."/>
        </authorList>
    </citation>
    <scope>NUCLEOTIDE SEQUENCE [LARGE SCALE GENOMIC DNA]</scope>
    <source>
        <strain evidence="3">CG17_big_fil_post_rev_8_21_14_2_50_48_46</strain>
    </source>
</reference>
<proteinExistence type="predicted"/>
<comment type="caution">
    <text evidence="3">The sequence shown here is derived from an EMBL/GenBank/DDBJ whole genome shotgun (WGS) entry which is preliminary data.</text>
</comment>
<dbReference type="EMBL" id="PFFQ01000012">
    <property type="protein sequence ID" value="PIW18728.1"/>
    <property type="molecule type" value="Genomic_DNA"/>
</dbReference>
<dbReference type="SUPFAM" id="SSF52518">
    <property type="entry name" value="Thiamin diphosphate-binding fold (THDP-binding)"/>
    <property type="match status" value="1"/>
</dbReference>
<dbReference type="Proteomes" id="UP000231019">
    <property type="component" value="Unassembled WGS sequence"/>
</dbReference>
<protein>
    <submittedName>
        <fullName evidence="3">2-oxoacid:ferredoxin oxidoreductase subunit beta</fullName>
    </submittedName>
</protein>
<dbReference type="Gene3D" id="3.40.50.970">
    <property type="match status" value="1"/>
</dbReference>
<gene>
    <name evidence="3" type="ORF">COW36_04630</name>
</gene>
<evidence type="ECO:0000313" key="4">
    <source>
        <dbReference type="Proteomes" id="UP000231019"/>
    </source>
</evidence>
<dbReference type="InterPro" id="IPR011766">
    <property type="entry name" value="TPP_enzyme_TPP-bd"/>
</dbReference>
<dbReference type="GO" id="GO:0016625">
    <property type="term" value="F:oxidoreductase activity, acting on the aldehyde or oxo group of donors, iron-sulfur protein as acceptor"/>
    <property type="evidence" value="ECO:0007669"/>
    <property type="project" value="UniProtKB-ARBA"/>
</dbReference>
<evidence type="ECO:0000313" key="3">
    <source>
        <dbReference type="EMBL" id="PIW18728.1"/>
    </source>
</evidence>
<evidence type="ECO:0000256" key="1">
    <source>
        <dbReference type="ARBA" id="ARBA00023002"/>
    </source>
</evidence>
<dbReference type="PANTHER" id="PTHR48084:SF4">
    <property type="entry name" value="2-OXOGLUTARATE OXIDOREDUCTASE SUBUNIT KORB"/>
    <property type="match status" value="1"/>
</dbReference>
<dbReference type="CDD" id="cd03375">
    <property type="entry name" value="TPP_OGFOR"/>
    <property type="match status" value="1"/>
</dbReference>
<dbReference type="GO" id="GO:0045333">
    <property type="term" value="P:cellular respiration"/>
    <property type="evidence" value="ECO:0007669"/>
    <property type="project" value="UniProtKB-ARBA"/>
</dbReference>
<organism evidence="3 4">
    <name type="scientific">bacterium (Candidatus Blackallbacteria) CG17_big_fil_post_rev_8_21_14_2_50_48_46</name>
    <dbReference type="NCBI Taxonomy" id="2014261"/>
    <lineage>
        <taxon>Bacteria</taxon>
        <taxon>Candidatus Blackallbacteria</taxon>
    </lineage>
</organism>
<evidence type="ECO:0000259" key="2">
    <source>
        <dbReference type="Pfam" id="PF02775"/>
    </source>
</evidence>
<feature type="domain" description="Thiamine pyrophosphate enzyme TPP-binding" evidence="2">
    <location>
        <begin position="53"/>
        <end position="200"/>
    </location>
</feature>
<keyword evidence="1" id="KW-0560">Oxidoreductase</keyword>
<dbReference type="GO" id="GO:0030976">
    <property type="term" value="F:thiamine pyrophosphate binding"/>
    <property type="evidence" value="ECO:0007669"/>
    <property type="project" value="InterPro"/>
</dbReference>
<dbReference type="AlphaFoldDB" id="A0A2M7G9E3"/>
<dbReference type="InterPro" id="IPR029061">
    <property type="entry name" value="THDP-binding"/>
</dbReference>
<name>A0A2M7G9E3_9BACT</name>
<dbReference type="PANTHER" id="PTHR48084">
    <property type="entry name" value="2-OXOGLUTARATE OXIDOREDUCTASE SUBUNIT KORB-RELATED"/>
    <property type="match status" value="1"/>
</dbReference>
<accession>A0A2M7G9E3</accession>
<sequence>MSENTTLTKKDFASDQEVRWCPGCGDYAILNSIQSLMPTLGIPKEKIVFVSGIGCSSRFPYYMSTYGFHTIHGRAAAIATGLKTINPDLSVWVITGDGDSLSIGGNHFIHAIRRNLDVNIILFNNEIYGLTKGQYSPTSPTGLVTKSSPYGSLERKFSAASLSIGAEATFFARTIDAEPKYMQEILTRAAAHKGTSVVEVLQNCVIFNDGAHKHITDRASKEENQLRLEHGKPMVFGAKRDKGIRLNGITPEVVTLGENGITEADLLVHDERAQEPTLAYFLSRMRPPEFPAPLGVFRSIEAPSYSEQVHRQIEDVREKKGAGDLRKLLYSGDTWEVKEKQ</sequence>
<dbReference type="InterPro" id="IPR051457">
    <property type="entry name" value="2-oxoacid:Fd_oxidoreductase"/>
</dbReference>